<evidence type="ECO:0000256" key="7">
    <source>
        <dbReference type="ARBA" id="ARBA00022692"/>
    </source>
</evidence>
<reference evidence="12 13" key="1">
    <citation type="submission" date="2017-08" db="EMBL/GenBank/DDBJ databases">
        <title>Infants hospitalized years apart are colonized by the same room-sourced microbial strains.</title>
        <authorList>
            <person name="Brooks B."/>
            <person name="Olm M.R."/>
            <person name="Firek B.A."/>
            <person name="Baker R."/>
            <person name="Thomas B.C."/>
            <person name="Morowitz M.J."/>
            <person name="Banfield J.F."/>
        </authorList>
    </citation>
    <scope>NUCLEOTIDE SEQUENCE [LARGE SCALE GENOMIC DNA]</scope>
    <source>
        <strain evidence="12">S2_005_001_R2_27</strain>
    </source>
</reference>
<accession>A0A2W5R5C8</accession>
<evidence type="ECO:0000256" key="10">
    <source>
        <dbReference type="RuleBase" id="RU363043"/>
    </source>
</evidence>
<feature type="transmembrane region" description="Helical" evidence="10">
    <location>
        <begin position="247"/>
        <end position="268"/>
    </location>
</feature>
<dbReference type="SUPFAM" id="SSF161098">
    <property type="entry name" value="MetI-like"/>
    <property type="match status" value="1"/>
</dbReference>
<dbReference type="EMBL" id="QFQD01000001">
    <property type="protein sequence ID" value="PZQ85941.1"/>
    <property type="molecule type" value="Genomic_DNA"/>
</dbReference>
<comment type="subcellular location">
    <subcellularLocation>
        <location evidence="10">Cell inner membrane</location>
        <topology evidence="10">Multi-pass membrane protein</topology>
    </subcellularLocation>
    <subcellularLocation>
        <location evidence="1">Cell membrane</location>
        <topology evidence="1">Multi-pass membrane protein</topology>
    </subcellularLocation>
</comment>
<organism evidence="12 13">
    <name type="scientific">Ancylobacter novellus</name>
    <name type="common">Thiobacillus novellus</name>
    <dbReference type="NCBI Taxonomy" id="921"/>
    <lineage>
        <taxon>Bacteria</taxon>
        <taxon>Pseudomonadati</taxon>
        <taxon>Pseudomonadota</taxon>
        <taxon>Alphaproteobacteria</taxon>
        <taxon>Hyphomicrobiales</taxon>
        <taxon>Xanthobacteraceae</taxon>
        <taxon>Ancylobacter</taxon>
    </lineage>
</organism>
<keyword evidence="6" id="KW-0592">Phosphate transport</keyword>
<dbReference type="CDD" id="cd06261">
    <property type="entry name" value="TM_PBP2"/>
    <property type="match status" value="1"/>
</dbReference>
<keyword evidence="8 10" id="KW-1133">Transmembrane helix</keyword>
<evidence type="ECO:0000256" key="4">
    <source>
        <dbReference type="ARBA" id="ARBA00022448"/>
    </source>
</evidence>
<sequence length="277" mass="28847">MASLARRRATDYTVKAISTGFAALSLVLLAWILWTLLSRGLPALGPHVFTKITAPPGAGGGLLNAIVGSLIQIGVALVIGTPIGLMCGTFLAENGRGTQIGNVVRFVNDVLLSAPSILIGLFVYQLLVVPFGGFSGWAGSIALAILVIPVVVRTTEDMLNLVPIGLREAAFALGAPQWKVVTLVTWRAAQAGIVTGILLALARAAGETAPLLFTSLGNNGWSVSLDAPMASLPIAIYQYAASPFEDWVALAWAGALIITVGVLTLNILSRLVLAKMK</sequence>
<comment type="similarity">
    <text evidence="2 10">Belongs to the binding-protein-dependent transport system permease family. CysTW subfamily.</text>
</comment>
<dbReference type="InterPro" id="IPR035906">
    <property type="entry name" value="MetI-like_sf"/>
</dbReference>
<keyword evidence="7 10" id="KW-0812">Transmembrane</keyword>
<evidence type="ECO:0000259" key="11">
    <source>
        <dbReference type="PROSITE" id="PS50928"/>
    </source>
</evidence>
<dbReference type="Pfam" id="PF00528">
    <property type="entry name" value="BPD_transp_1"/>
    <property type="match status" value="1"/>
</dbReference>
<protein>
    <recommendedName>
        <fullName evidence="3 10">Phosphate transport system permease protein PstA</fullName>
    </recommendedName>
</protein>
<feature type="transmembrane region" description="Helical" evidence="10">
    <location>
        <begin position="103"/>
        <end position="128"/>
    </location>
</feature>
<dbReference type="GO" id="GO:0035435">
    <property type="term" value="P:phosphate ion transmembrane transport"/>
    <property type="evidence" value="ECO:0007669"/>
    <property type="project" value="InterPro"/>
</dbReference>
<evidence type="ECO:0000256" key="8">
    <source>
        <dbReference type="ARBA" id="ARBA00022989"/>
    </source>
</evidence>
<name>A0A2W5R5C8_ANCNO</name>
<dbReference type="PROSITE" id="PS50928">
    <property type="entry name" value="ABC_TM1"/>
    <property type="match status" value="1"/>
</dbReference>
<dbReference type="InterPro" id="IPR005672">
    <property type="entry name" value="Phosphate_PstA"/>
</dbReference>
<evidence type="ECO:0000256" key="1">
    <source>
        <dbReference type="ARBA" id="ARBA00004651"/>
    </source>
</evidence>
<dbReference type="InterPro" id="IPR051408">
    <property type="entry name" value="Phosphate_transprt_permease"/>
</dbReference>
<feature type="transmembrane region" description="Helical" evidence="10">
    <location>
        <begin position="12"/>
        <end position="34"/>
    </location>
</feature>
<feature type="transmembrane region" description="Helical" evidence="10">
    <location>
        <begin position="184"/>
        <end position="202"/>
    </location>
</feature>
<evidence type="ECO:0000313" key="12">
    <source>
        <dbReference type="EMBL" id="PZQ85941.1"/>
    </source>
</evidence>
<feature type="transmembrane region" description="Helical" evidence="10">
    <location>
        <begin position="70"/>
        <end position="91"/>
    </location>
</feature>
<dbReference type="AlphaFoldDB" id="A0A2W5R5C8"/>
<keyword evidence="4" id="KW-0813">Transport</keyword>
<evidence type="ECO:0000256" key="9">
    <source>
        <dbReference type="ARBA" id="ARBA00023136"/>
    </source>
</evidence>
<evidence type="ECO:0000313" key="13">
    <source>
        <dbReference type="Proteomes" id="UP000248887"/>
    </source>
</evidence>
<feature type="domain" description="ABC transmembrane type-1" evidence="11">
    <location>
        <begin position="62"/>
        <end position="269"/>
    </location>
</feature>
<keyword evidence="9 10" id="KW-0472">Membrane</keyword>
<keyword evidence="5 10" id="KW-1003">Cell membrane</keyword>
<dbReference type="Gene3D" id="1.10.3720.10">
    <property type="entry name" value="MetI-like"/>
    <property type="match status" value="1"/>
</dbReference>
<dbReference type="GO" id="GO:0005886">
    <property type="term" value="C:plasma membrane"/>
    <property type="evidence" value="ECO:0007669"/>
    <property type="project" value="UniProtKB-SubCell"/>
</dbReference>
<feature type="transmembrane region" description="Helical" evidence="10">
    <location>
        <begin position="134"/>
        <end position="152"/>
    </location>
</feature>
<proteinExistence type="inferred from homology"/>
<comment type="caution">
    <text evidence="12">The sequence shown here is derived from an EMBL/GenBank/DDBJ whole genome shotgun (WGS) entry which is preliminary data.</text>
</comment>
<gene>
    <name evidence="12" type="primary">pstA</name>
    <name evidence="12" type="ORF">DI549_00160</name>
</gene>
<dbReference type="NCBIfam" id="TIGR00974">
    <property type="entry name" value="3a0107s02c"/>
    <property type="match status" value="1"/>
</dbReference>
<dbReference type="InterPro" id="IPR000515">
    <property type="entry name" value="MetI-like"/>
</dbReference>
<evidence type="ECO:0000256" key="2">
    <source>
        <dbReference type="ARBA" id="ARBA00007069"/>
    </source>
</evidence>
<dbReference type="PANTHER" id="PTHR42922">
    <property type="entry name" value="PHOSPHATE TRANSPORT SYSTEM PERMEASE PROTEIN PSTA"/>
    <property type="match status" value="1"/>
</dbReference>
<dbReference type="Proteomes" id="UP000248887">
    <property type="component" value="Unassembled WGS sequence"/>
</dbReference>
<dbReference type="PANTHER" id="PTHR42922:SF1">
    <property type="entry name" value="PHOSPHATE TRANSPORT SYSTEM PERMEASE PROTEIN PSTA"/>
    <property type="match status" value="1"/>
</dbReference>
<evidence type="ECO:0000256" key="3">
    <source>
        <dbReference type="ARBA" id="ARBA00016864"/>
    </source>
</evidence>
<evidence type="ECO:0000256" key="5">
    <source>
        <dbReference type="ARBA" id="ARBA00022475"/>
    </source>
</evidence>
<dbReference type="GO" id="GO:0005315">
    <property type="term" value="F:phosphate transmembrane transporter activity"/>
    <property type="evidence" value="ECO:0007669"/>
    <property type="project" value="InterPro"/>
</dbReference>
<evidence type="ECO:0000256" key="6">
    <source>
        <dbReference type="ARBA" id="ARBA00022592"/>
    </source>
</evidence>